<dbReference type="EMBL" id="PYSW02000027">
    <property type="protein sequence ID" value="KAG2381472.1"/>
    <property type="molecule type" value="Genomic_DNA"/>
</dbReference>
<comment type="similarity">
    <text evidence="1">Belongs to the AHA1 family.</text>
</comment>
<sequence>MAKEGEGDERWIVNDLGITGRNVGRWHWTDEDVLPWCKNELKQRFKNVELLSKGNMRITTTSSVTTKGEASIMNRKRKLIAIYELDVEIGWTGKLLLGDPSEMTDEDSEKCIVAKGKIKLPYISQEIDQGSDFEINIEMDSSCKKQEHKMIKEALRTEGATTIKKIVNEFLLALRDGANVREKYQLWEEQEQNLKVSSSRGTSSSEQPPSEIDPETGVSKNVTEVVLGAGGGHVPEEQKKKVEIKITEKFKGAPLPKIFEFFTEPAIISQYTQSKAESEKKTGGKFSLFNGKVTGTFVEFTPNQKIVQKWRFDDWPEKATSTVTLTFTDSGNGETIVKLHQVDIPYKDSNGYYVKEKLRVDGLKTSLRELR</sequence>
<dbReference type="GO" id="GO:0001671">
    <property type="term" value="F:ATPase activator activity"/>
    <property type="evidence" value="ECO:0007669"/>
    <property type="project" value="InterPro"/>
</dbReference>
<reference evidence="4 5" key="1">
    <citation type="journal article" date="2018" name="BMC Genomics">
        <title>The genome of Naegleria lovaniensis, the basis for a comparative approach to unravel pathogenicity factors of the human pathogenic amoeba N. fowleri.</title>
        <authorList>
            <person name="Liechti N."/>
            <person name="Schurch N."/>
            <person name="Bruggmann R."/>
            <person name="Wittwer M."/>
        </authorList>
    </citation>
    <scope>NUCLEOTIDE SEQUENCE [LARGE SCALE GENOMIC DNA]</scope>
    <source>
        <strain evidence="4 5">ATCC 30569</strain>
    </source>
</reference>
<evidence type="ECO:0000313" key="5">
    <source>
        <dbReference type="Proteomes" id="UP000816034"/>
    </source>
</evidence>
<dbReference type="GO" id="GO:0051087">
    <property type="term" value="F:protein-folding chaperone binding"/>
    <property type="evidence" value="ECO:0007669"/>
    <property type="project" value="InterPro"/>
</dbReference>
<proteinExistence type="inferred from homology"/>
<organism evidence="4 5">
    <name type="scientific">Naegleria lovaniensis</name>
    <name type="common">Amoeba</name>
    <dbReference type="NCBI Taxonomy" id="51637"/>
    <lineage>
        <taxon>Eukaryota</taxon>
        <taxon>Discoba</taxon>
        <taxon>Heterolobosea</taxon>
        <taxon>Tetramitia</taxon>
        <taxon>Eutetramitia</taxon>
        <taxon>Vahlkampfiidae</taxon>
        <taxon>Naegleria</taxon>
    </lineage>
</organism>
<dbReference type="InterPro" id="IPR015310">
    <property type="entry name" value="AHSA1-like_N"/>
</dbReference>
<comment type="caution">
    <text evidence="4">The sequence shown here is derived from an EMBL/GenBank/DDBJ whole genome shotgun (WGS) entry which is preliminary data.</text>
</comment>
<dbReference type="Pfam" id="PF09229">
    <property type="entry name" value="Aha1_N"/>
    <property type="match status" value="1"/>
</dbReference>
<accession>A0AA88GNI9</accession>
<dbReference type="Gene3D" id="3.15.10.20">
    <property type="entry name" value="Activator of Hsp90 ATPase Aha1, N-terminal domain"/>
    <property type="match status" value="1"/>
</dbReference>
<dbReference type="Pfam" id="PF08327">
    <property type="entry name" value="AHSA1"/>
    <property type="match status" value="1"/>
</dbReference>
<dbReference type="RefSeq" id="XP_044547152.1">
    <property type="nucleotide sequence ID" value="XM_044696324.1"/>
</dbReference>
<feature type="region of interest" description="Disordered" evidence="2">
    <location>
        <begin position="191"/>
        <end position="220"/>
    </location>
</feature>
<dbReference type="AlphaFoldDB" id="A0AA88GNI9"/>
<dbReference type="InterPro" id="IPR036338">
    <property type="entry name" value="Aha1"/>
</dbReference>
<gene>
    <name evidence="4" type="ORF">C9374_006461</name>
</gene>
<dbReference type="SMART" id="SM01000">
    <property type="entry name" value="Aha1_N"/>
    <property type="match status" value="1"/>
</dbReference>
<dbReference type="SUPFAM" id="SSF103111">
    <property type="entry name" value="Activator of Hsp90 ATPase, Aha1"/>
    <property type="match status" value="1"/>
</dbReference>
<dbReference type="InterPro" id="IPR013538">
    <property type="entry name" value="ASHA1/2-like_C"/>
</dbReference>
<dbReference type="InterPro" id="IPR023393">
    <property type="entry name" value="START-like_dom_sf"/>
</dbReference>
<feature type="compositionally biased region" description="Polar residues" evidence="2">
    <location>
        <begin position="193"/>
        <end position="208"/>
    </location>
</feature>
<keyword evidence="5" id="KW-1185">Reference proteome</keyword>
<protein>
    <recommendedName>
        <fullName evidence="3">Activator of Hsp90 ATPase AHSA1-like N-terminal domain-containing protein</fullName>
    </recommendedName>
</protein>
<dbReference type="PANTHER" id="PTHR13009:SF22">
    <property type="entry name" value="LD43819P"/>
    <property type="match status" value="1"/>
</dbReference>
<name>A0AA88GNI9_NAELO</name>
<feature type="domain" description="Activator of Hsp90 ATPase AHSA1-like N-terminal" evidence="3">
    <location>
        <begin position="30"/>
        <end position="175"/>
    </location>
</feature>
<dbReference type="GeneID" id="68098915"/>
<evidence type="ECO:0000259" key="3">
    <source>
        <dbReference type="SMART" id="SM01000"/>
    </source>
</evidence>
<dbReference type="GO" id="GO:0006457">
    <property type="term" value="P:protein folding"/>
    <property type="evidence" value="ECO:0007669"/>
    <property type="project" value="TreeGrafter"/>
</dbReference>
<dbReference type="SUPFAM" id="SSF55961">
    <property type="entry name" value="Bet v1-like"/>
    <property type="match status" value="1"/>
</dbReference>
<dbReference type="PANTHER" id="PTHR13009">
    <property type="entry name" value="HEAT SHOCK PROTEIN 90 HSP90 CO-CHAPERONE AHA-1"/>
    <property type="match status" value="1"/>
</dbReference>
<evidence type="ECO:0000256" key="1">
    <source>
        <dbReference type="ARBA" id="ARBA00006817"/>
    </source>
</evidence>
<evidence type="ECO:0000313" key="4">
    <source>
        <dbReference type="EMBL" id="KAG2381472.1"/>
    </source>
</evidence>
<dbReference type="GO" id="GO:0005829">
    <property type="term" value="C:cytosol"/>
    <property type="evidence" value="ECO:0007669"/>
    <property type="project" value="TreeGrafter"/>
</dbReference>
<dbReference type="Gene3D" id="3.30.530.20">
    <property type="match status" value="1"/>
</dbReference>
<dbReference type="Proteomes" id="UP000816034">
    <property type="component" value="Unassembled WGS sequence"/>
</dbReference>
<evidence type="ECO:0000256" key="2">
    <source>
        <dbReference type="SAM" id="MobiDB-lite"/>
    </source>
</evidence>